<gene>
    <name evidence="1" type="ORF">BpHYR1_016849</name>
</gene>
<proteinExistence type="predicted"/>
<accession>A0A3M7P4P7</accession>
<name>A0A3M7P4P7_BRAPC</name>
<comment type="caution">
    <text evidence="1">The sequence shown here is derived from an EMBL/GenBank/DDBJ whole genome shotgun (WGS) entry which is preliminary data.</text>
</comment>
<keyword evidence="2" id="KW-1185">Reference proteome</keyword>
<reference evidence="1 2" key="1">
    <citation type="journal article" date="2018" name="Sci. Rep.">
        <title>Genomic signatures of local adaptation to the degree of environmental predictability in rotifers.</title>
        <authorList>
            <person name="Franch-Gras L."/>
            <person name="Hahn C."/>
            <person name="Garcia-Roger E.M."/>
            <person name="Carmona M.J."/>
            <person name="Serra M."/>
            <person name="Gomez A."/>
        </authorList>
    </citation>
    <scope>NUCLEOTIDE SEQUENCE [LARGE SCALE GENOMIC DNA]</scope>
    <source>
        <strain evidence="1">HYR1</strain>
    </source>
</reference>
<evidence type="ECO:0000313" key="2">
    <source>
        <dbReference type="Proteomes" id="UP000276133"/>
    </source>
</evidence>
<evidence type="ECO:0000313" key="1">
    <source>
        <dbReference type="EMBL" id="RMZ94032.1"/>
    </source>
</evidence>
<dbReference type="AlphaFoldDB" id="A0A3M7P4P7"/>
<organism evidence="1 2">
    <name type="scientific">Brachionus plicatilis</name>
    <name type="common">Marine rotifer</name>
    <name type="synonym">Brachionus muelleri</name>
    <dbReference type="NCBI Taxonomy" id="10195"/>
    <lineage>
        <taxon>Eukaryota</taxon>
        <taxon>Metazoa</taxon>
        <taxon>Spiralia</taxon>
        <taxon>Gnathifera</taxon>
        <taxon>Rotifera</taxon>
        <taxon>Eurotatoria</taxon>
        <taxon>Monogononta</taxon>
        <taxon>Pseudotrocha</taxon>
        <taxon>Ploima</taxon>
        <taxon>Brachionidae</taxon>
        <taxon>Brachionus</taxon>
    </lineage>
</organism>
<dbReference type="Proteomes" id="UP000276133">
    <property type="component" value="Unassembled WGS sequence"/>
</dbReference>
<dbReference type="EMBL" id="REGN01013356">
    <property type="protein sequence ID" value="RMZ94032.1"/>
    <property type="molecule type" value="Genomic_DNA"/>
</dbReference>
<sequence length="97" mass="11400">MKPKAIKSILDTGYLDSNDGFTIQFLAVNNLCSIKKNLEMFCEIQYKMIKRTEKYLFNFFTVVPKKRNPERGIRNSVAQIPPKKSKKKFYNSLIRCE</sequence>
<protein>
    <submittedName>
        <fullName evidence="1">Uncharacterized protein</fullName>
    </submittedName>
</protein>